<organism evidence="1 2">
    <name type="scientific">Candidatus Andersenbacteria bacterium RIFCSPHIGHO2_12_FULL_45_11b</name>
    <dbReference type="NCBI Taxonomy" id="1797282"/>
    <lineage>
        <taxon>Bacteria</taxon>
        <taxon>Candidatus Anderseniibacteriota</taxon>
    </lineage>
</organism>
<sequence>MITDWRSNVVRTIVIRTRKKERSGTYYVRAFEKQGIRIGKIVRTLLEDISLPAVDRAVQTSLIAASNADLDCPSCYTLQTTLAMGHGIARLEYCSLEEVLQFRLEYTDQPMGERFIVAMNPVLKNDNQSHLLSVECNERGLWLYSYTYDLKTVRNKLNQFLWKLPASSL</sequence>
<comment type="caution">
    <text evidence="1">The sequence shown here is derived from an EMBL/GenBank/DDBJ whole genome shotgun (WGS) entry which is preliminary data.</text>
</comment>
<evidence type="ECO:0000313" key="2">
    <source>
        <dbReference type="Proteomes" id="UP000177941"/>
    </source>
</evidence>
<protein>
    <submittedName>
        <fullName evidence="1">Uncharacterized protein</fullName>
    </submittedName>
</protein>
<evidence type="ECO:0000313" key="1">
    <source>
        <dbReference type="EMBL" id="OGY36591.1"/>
    </source>
</evidence>
<accession>A0A1G1X9P2</accession>
<dbReference type="AlphaFoldDB" id="A0A1G1X9P2"/>
<dbReference type="EMBL" id="MHHS01000032">
    <property type="protein sequence ID" value="OGY36591.1"/>
    <property type="molecule type" value="Genomic_DNA"/>
</dbReference>
<proteinExistence type="predicted"/>
<name>A0A1G1X9P2_9BACT</name>
<reference evidence="1 2" key="1">
    <citation type="journal article" date="2016" name="Nat. Commun.">
        <title>Thousands of microbial genomes shed light on interconnected biogeochemical processes in an aquifer system.</title>
        <authorList>
            <person name="Anantharaman K."/>
            <person name="Brown C.T."/>
            <person name="Hug L.A."/>
            <person name="Sharon I."/>
            <person name="Castelle C.J."/>
            <person name="Probst A.J."/>
            <person name="Thomas B.C."/>
            <person name="Singh A."/>
            <person name="Wilkins M.J."/>
            <person name="Karaoz U."/>
            <person name="Brodie E.L."/>
            <person name="Williams K.H."/>
            <person name="Hubbard S.S."/>
            <person name="Banfield J.F."/>
        </authorList>
    </citation>
    <scope>NUCLEOTIDE SEQUENCE [LARGE SCALE GENOMIC DNA]</scope>
</reference>
<gene>
    <name evidence="1" type="ORF">A3E36_03305</name>
</gene>
<dbReference type="Proteomes" id="UP000177941">
    <property type="component" value="Unassembled WGS sequence"/>
</dbReference>